<gene>
    <name evidence="2" type="ORF">NMOB1V02_LOCUS3512</name>
</gene>
<organism evidence="2">
    <name type="scientific">Notodromas monacha</name>
    <dbReference type="NCBI Taxonomy" id="399045"/>
    <lineage>
        <taxon>Eukaryota</taxon>
        <taxon>Metazoa</taxon>
        <taxon>Ecdysozoa</taxon>
        <taxon>Arthropoda</taxon>
        <taxon>Crustacea</taxon>
        <taxon>Oligostraca</taxon>
        <taxon>Ostracoda</taxon>
        <taxon>Podocopa</taxon>
        <taxon>Podocopida</taxon>
        <taxon>Cypridocopina</taxon>
        <taxon>Cypridoidea</taxon>
        <taxon>Cyprididae</taxon>
        <taxon>Notodromas</taxon>
    </lineage>
</organism>
<sequence length="130" mass="14235">MHIYKDAAAEEASEENKQKEPANQSMGVRVGSKAEETGRRGKRNQHQRTSAPGLSLDPPESGRESGLHKARPCACPAHPQPDALDCKTPEFRSSFLAAEPSPKREPTIFFAGVLCSDPVPFLARCAWESY</sequence>
<proteinExistence type="predicted"/>
<dbReference type="Proteomes" id="UP000678499">
    <property type="component" value="Unassembled WGS sequence"/>
</dbReference>
<feature type="region of interest" description="Disordered" evidence="1">
    <location>
        <begin position="1"/>
        <end position="74"/>
    </location>
</feature>
<evidence type="ECO:0000313" key="2">
    <source>
        <dbReference type="EMBL" id="CAD7275723.1"/>
    </source>
</evidence>
<keyword evidence="3" id="KW-1185">Reference proteome</keyword>
<protein>
    <submittedName>
        <fullName evidence="2">Uncharacterized protein</fullName>
    </submittedName>
</protein>
<evidence type="ECO:0000313" key="3">
    <source>
        <dbReference type="Proteomes" id="UP000678499"/>
    </source>
</evidence>
<feature type="compositionally biased region" description="Basic and acidic residues" evidence="1">
    <location>
        <begin position="1"/>
        <end position="20"/>
    </location>
</feature>
<dbReference type="EMBL" id="CAJPEX010000469">
    <property type="protein sequence ID" value="CAG0915875.1"/>
    <property type="molecule type" value="Genomic_DNA"/>
</dbReference>
<accession>A0A7R9BKW4</accession>
<dbReference type="EMBL" id="OA882506">
    <property type="protein sequence ID" value="CAD7275723.1"/>
    <property type="molecule type" value="Genomic_DNA"/>
</dbReference>
<reference evidence="2" key="1">
    <citation type="submission" date="2020-11" db="EMBL/GenBank/DDBJ databases">
        <authorList>
            <person name="Tran Van P."/>
        </authorList>
    </citation>
    <scope>NUCLEOTIDE SEQUENCE</scope>
</reference>
<dbReference type="AlphaFoldDB" id="A0A7R9BKW4"/>
<evidence type="ECO:0000256" key="1">
    <source>
        <dbReference type="SAM" id="MobiDB-lite"/>
    </source>
</evidence>
<name>A0A7R9BKW4_9CRUS</name>